<reference evidence="1 2" key="1">
    <citation type="submission" date="2013-11" db="EMBL/GenBank/DDBJ databases">
        <title>Draft genome of the bovine lungworm Dictyocaulus viviparus.</title>
        <authorList>
            <person name="Mitreva M."/>
        </authorList>
    </citation>
    <scope>NUCLEOTIDE SEQUENCE [LARGE SCALE GENOMIC DNA]</scope>
    <source>
        <strain evidence="1 2">HannoverDv2000</strain>
    </source>
</reference>
<protein>
    <submittedName>
        <fullName evidence="1">Uncharacterized protein</fullName>
    </submittedName>
</protein>
<gene>
    <name evidence="1" type="ORF">DICVIV_08796</name>
</gene>
<accession>A0A0D8XMX4</accession>
<sequence>MFSHRYCSHAPMKTQTLRKNNCDPSNMYSTPSIFCVKLFIPEFINGDEKNNIIVVEMFVLTLGRPFDKHSTGNVETAIILKKFVKLTQGEDGGKLLNVASKDLHTIEDDEFVMLPKVDKSSESAVYYFGVFSSDLKTGNHRNQKTKQKGTQARFQEHQTVFLVDVDDELGRPTDGLESPKSFSTPLCIPQIMAGRPPLLVQYPRYTISVSRINCKAVNLWRESNEYAHIPPDQNSNY</sequence>
<name>A0A0D8XMX4_DICVI</name>
<dbReference type="EMBL" id="KN716423">
    <property type="protein sequence ID" value="KJH45154.1"/>
    <property type="molecule type" value="Genomic_DNA"/>
</dbReference>
<evidence type="ECO:0000313" key="2">
    <source>
        <dbReference type="Proteomes" id="UP000053766"/>
    </source>
</evidence>
<evidence type="ECO:0000313" key="1">
    <source>
        <dbReference type="EMBL" id="KJH45154.1"/>
    </source>
</evidence>
<organism evidence="1 2">
    <name type="scientific">Dictyocaulus viviparus</name>
    <name type="common">Bovine lungworm</name>
    <dbReference type="NCBI Taxonomy" id="29172"/>
    <lineage>
        <taxon>Eukaryota</taxon>
        <taxon>Metazoa</taxon>
        <taxon>Ecdysozoa</taxon>
        <taxon>Nematoda</taxon>
        <taxon>Chromadorea</taxon>
        <taxon>Rhabditida</taxon>
        <taxon>Rhabditina</taxon>
        <taxon>Rhabditomorpha</taxon>
        <taxon>Strongyloidea</taxon>
        <taxon>Metastrongylidae</taxon>
        <taxon>Dictyocaulus</taxon>
    </lineage>
</organism>
<dbReference type="AlphaFoldDB" id="A0A0D8XMX4"/>
<reference evidence="2" key="2">
    <citation type="journal article" date="2016" name="Sci. Rep.">
        <title>Dictyocaulus viviparus genome, variome and transcriptome elucidate lungworm biology and support future intervention.</title>
        <authorList>
            <person name="McNulty S.N."/>
            <person name="Strube C."/>
            <person name="Rosa B.A."/>
            <person name="Martin J.C."/>
            <person name="Tyagi R."/>
            <person name="Choi Y.J."/>
            <person name="Wang Q."/>
            <person name="Hallsworth Pepin K."/>
            <person name="Zhang X."/>
            <person name="Ozersky P."/>
            <person name="Wilson R.K."/>
            <person name="Sternberg P.W."/>
            <person name="Gasser R.B."/>
            <person name="Mitreva M."/>
        </authorList>
    </citation>
    <scope>NUCLEOTIDE SEQUENCE [LARGE SCALE GENOMIC DNA]</scope>
    <source>
        <strain evidence="2">HannoverDv2000</strain>
    </source>
</reference>
<keyword evidence="2" id="KW-1185">Reference proteome</keyword>
<proteinExistence type="predicted"/>
<dbReference type="Proteomes" id="UP000053766">
    <property type="component" value="Unassembled WGS sequence"/>
</dbReference>